<feature type="transmembrane region" description="Helical" evidence="1">
    <location>
        <begin position="6"/>
        <end position="22"/>
    </location>
</feature>
<evidence type="ECO:0000313" key="3">
    <source>
        <dbReference type="EMBL" id="MTL95025.1"/>
    </source>
</evidence>
<sequence>MNLELSNYVVLTGILIVTGLFLNKWEPPIKKQYVALMLLVTGLALGHFMVDNKAYGFLIAGLVFYKDELVSEIKLVKESVLEVKKEKSELKGESK</sequence>
<evidence type="ECO:0008006" key="5">
    <source>
        <dbReference type="Google" id="ProtNLM"/>
    </source>
</evidence>
<keyword evidence="1" id="KW-0812">Transmembrane</keyword>
<dbReference type="EMBL" id="WMQV01000029">
    <property type="protein sequence ID" value="MTL95025.1"/>
    <property type="molecule type" value="Genomic_DNA"/>
</dbReference>
<protein>
    <recommendedName>
        <fullName evidence="5">Holin</fullName>
    </recommendedName>
</protein>
<dbReference type="Proteomes" id="UP000487649">
    <property type="component" value="Unassembled WGS sequence"/>
</dbReference>
<feature type="transmembrane region" description="Helical" evidence="1">
    <location>
        <begin position="34"/>
        <end position="50"/>
    </location>
</feature>
<dbReference type="AlphaFoldDB" id="A0A6G2CQW0"/>
<comment type="caution">
    <text evidence="3">The sequence shown here is derived from an EMBL/GenBank/DDBJ whole genome shotgun (WGS) entry which is preliminary data.</text>
</comment>
<organism evidence="3">
    <name type="scientific">Turicibacter sanguinis</name>
    <dbReference type="NCBI Taxonomy" id="154288"/>
    <lineage>
        <taxon>Bacteria</taxon>
        <taxon>Bacillati</taxon>
        <taxon>Bacillota</taxon>
        <taxon>Erysipelotrichia</taxon>
        <taxon>Erysipelotrichales</taxon>
        <taxon>Turicibacteraceae</taxon>
        <taxon>Turicibacter</taxon>
    </lineage>
</organism>
<keyword evidence="1" id="KW-0472">Membrane</keyword>
<evidence type="ECO:0000256" key="1">
    <source>
        <dbReference type="SAM" id="Phobius"/>
    </source>
</evidence>
<name>A0A6G2CQW0_9FIRM</name>
<evidence type="ECO:0000313" key="2">
    <source>
        <dbReference type="EMBL" id="MTK22758.1"/>
    </source>
</evidence>
<reference evidence="3 4" key="1">
    <citation type="journal article" date="2019" name="Nat. Med.">
        <title>A library of human gut bacterial isolates paired with longitudinal multiomics data enables mechanistic microbiome research.</title>
        <authorList>
            <person name="Poyet M."/>
            <person name="Groussin M."/>
            <person name="Gibbons S.M."/>
            <person name="Avila-Pacheco J."/>
            <person name="Jiang X."/>
            <person name="Kearney S.M."/>
            <person name="Perrotta A.R."/>
            <person name="Berdy B."/>
            <person name="Zhao S."/>
            <person name="Lieberman T.D."/>
            <person name="Swanson P.K."/>
            <person name="Smith M."/>
            <person name="Roesemann S."/>
            <person name="Alexander J.E."/>
            <person name="Rich S.A."/>
            <person name="Livny J."/>
            <person name="Vlamakis H."/>
            <person name="Clish C."/>
            <person name="Bullock K."/>
            <person name="Deik A."/>
            <person name="Scott J."/>
            <person name="Pierce K.A."/>
            <person name="Xavier R.J."/>
            <person name="Alm E.J."/>
        </authorList>
    </citation>
    <scope>NUCLEOTIDE SEQUENCE</scope>
    <source>
        <strain evidence="3">BIOML-A179</strain>
        <strain evidence="2 4">BIOML-A198</strain>
    </source>
</reference>
<dbReference type="EMBL" id="WMQE01000056">
    <property type="protein sequence ID" value="MTK22758.1"/>
    <property type="molecule type" value="Genomic_DNA"/>
</dbReference>
<accession>A0A6G2CQW0</accession>
<proteinExistence type="predicted"/>
<gene>
    <name evidence="3" type="ORF">GMA64_10835</name>
    <name evidence="2" type="ORF">GMA92_15280</name>
</gene>
<dbReference type="RefSeq" id="WP_006783404.1">
    <property type="nucleotide sequence ID" value="NZ_RCYV01000017.1"/>
</dbReference>
<evidence type="ECO:0000313" key="4">
    <source>
        <dbReference type="Proteomes" id="UP000487649"/>
    </source>
</evidence>
<keyword evidence="1" id="KW-1133">Transmembrane helix</keyword>